<protein>
    <submittedName>
        <fullName evidence="2">VTC domain protein</fullName>
    </submittedName>
</protein>
<dbReference type="Gene3D" id="3.20.100.30">
    <property type="entry name" value="VTC, catalytic tunnel domain"/>
    <property type="match status" value="1"/>
</dbReference>
<evidence type="ECO:0000259" key="1">
    <source>
        <dbReference type="Pfam" id="PF09359"/>
    </source>
</evidence>
<dbReference type="Proteomes" id="UP000003178">
    <property type="component" value="Unassembled WGS sequence"/>
</dbReference>
<dbReference type="STRING" id="500633.CLOHIR_00093"/>
<dbReference type="RefSeq" id="WP_006439010.1">
    <property type="nucleotide sequence ID" value="NZ_DS995354.1"/>
</dbReference>
<dbReference type="HOGENOM" id="CLU_072767_1_0_9"/>
<dbReference type="OrthoDB" id="185578at2"/>
<gene>
    <name evidence="2" type="ORF">CLOHIR_00093</name>
</gene>
<comment type="caution">
    <text evidence="2">The sequence shown here is derived from an EMBL/GenBank/DDBJ whole genome shotgun (WGS) entry which is preliminary data.</text>
</comment>
<evidence type="ECO:0000313" key="2">
    <source>
        <dbReference type="EMBL" id="EEA86241.1"/>
    </source>
</evidence>
<evidence type="ECO:0000313" key="3">
    <source>
        <dbReference type="Proteomes" id="UP000003178"/>
    </source>
</evidence>
<accession>B6FW44</accession>
<reference evidence="2 3" key="2">
    <citation type="submission" date="2008-10" db="EMBL/GenBank/DDBJ databases">
        <title>Draft genome sequence of Clostridium hiranonis (DSM 13275).</title>
        <authorList>
            <person name="Sudarsanam P."/>
            <person name="Ley R."/>
            <person name="Guruge J."/>
            <person name="Turnbaugh P.J."/>
            <person name="Mahowald M."/>
            <person name="Liep D."/>
            <person name="Gordon J."/>
        </authorList>
    </citation>
    <scope>NUCLEOTIDE SEQUENCE [LARGE SCALE GENOMIC DNA]</scope>
    <source>
        <strain evidence="2 3">DSM 13275</strain>
    </source>
</reference>
<proteinExistence type="predicted"/>
<dbReference type="EMBL" id="ABWP01000004">
    <property type="protein sequence ID" value="EEA86241.1"/>
    <property type="molecule type" value="Genomic_DNA"/>
</dbReference>
<sequence length="236" mass="28815">MSEYQHIFKRYEMKFILNREQKERLKKLMLNYMEEDSYGRSTIRSLYFDTPTYRIIRASIEKPVYREKLRIRSYKKVEHDDEIFVELKKKYKKVVYKRRINMTEQEAMNYICCRNDKDIEKSQIKNEIDYFLDYYQDIRPSALITYDREAFYEVGNRDFRVTFDENILWRKEDLSLCSEIYGDALLEEGYTLMEVKTIGGIPVWMTDFLTEEKIYKATFSKYGFAYRRIFGEKKAA</sequence>
<feature type="domain" description="VTC" evidence="1">
    <location>
        <begin position="9"/>
        <end position="227"/>
    </location>
</feature>
<dbReference type="InterPro" id="IPR042267">
    <property type="entry name" value="VTC_sf"/>
</dbReference>
<reference evidence="2 3" key="1">
    <citation type="submission" date="2008-09" db="EMBL/GenBank/DDBJ databases">
        <authorList>
            <person name="Fulton L."/>
            <person name="Clifton S."/>
            <person name="Fulton B."/>
            <person name="Xu J."/>
            <person name="Minx P."/>
            <person name="Pepin K.H."/>
            <person name="Johnson M."/>
            <person name="Thiruvilangam P."/>
            <person name="Bhonagiri V."/>
            <person name="Nash W.E."/>
            <person name="Mardis E.R."/>
            <person name="Wilson R.K."/>
        </authorList>
    </citation>
    <scope>NUCLEOTIDE SEQUENCE [LARGE SCALE GENOMIC DNA]</scope>
    <source>
        <strain evidence="2 3">DSM 13275</strain>
    </source>
</reference>
<dbReference type="eggNOG" id="COG5036">
    <property type="taxonomic scope" value="Bacteria"/>
</dbReference>
<name>B6FW44_PEPHT</name>
<dbReference type="Pfam" id="PF09359">
    <property type="entry name" value="VTC"/>
    <property type="match status" value="1"/>
</dbReference>
<dbReference type="CDD" id="cd07750">
    <property type="entry name" value="PolyPPase_VTC_like"/>
    <property type="match status" value="1"/>
</dbReference>
<dbReference type="InterPro" id="IPR018966">
    <property type="entry name" value="VTC_domain"/>
</dbReference>
<organism evidence="2 3">
    <name type="scientific">Peptacetobacter hiranonis (strain DSM 13275 / JCM 10541 / KCTC 15199 / TO-931)</name>
    <name type="common">Clostridium hiranonis</name>
    <dbReference type="NCBI Taxonomy" id="500633"/>
    <lineage>
        <taxon>Bacteria</taxon>
        <taxon>Bacillati</taxon>
        <taxon>Bacillota</taxon>
        <taxon>Clostridia</taxon>
        <taxon>Peptostreptococcales</taxon>
        <taxon>Peptostreptococcaceae</taxon>
        <taxon>Peptacetobacter</taxon>
    </lineage>
</organism>
<dbReference type="GO" id="GO:0006799">
    <property type="term" value="P:polyphosphate biosynthetic process"/>
    <property type="evidence" value="ECO:0007669"/>
    <property type="project" value="UniProtKB-ARBA"/>
</dbReference>
<keyword evidence="3" id="KW-1185">Reference proteome</keyword>
<dbReference type="AlphaFoldDB" id="B6FW44"/>